<dbReference type="CDD" id="cd00198">
    <property type="entry name" value="vWFA"/>
    <property type="match status" value="1"/>
</dbReference>
<evidence type="ECO:0000259" key="1">
    <source>
        <dbReference type="Pfam" id="PF09967"/>
    </source>
</evidence>
<gene>
    <name evidence="3" type="ORF">SAMN02745158_02048</name>
</gene>
<dbReference type="AlphaFoldDB" id="A0A1M4XN56"/>
<protein>
    <submittedName>
        <fullName evidence="3">Predicted metal-dependent peptidase</fullName>
    </submittedName>
</protein>
<feature type="domain" description="Putative metallopeptidase" evidence="2">
    <location>
        <begin position="23"/>
        <end position="225"/>
    </location>
</feature>
<evidence type="ECO:0000259" key="2">
    <source>
        <dbReference type="Pfam" id="PF13203"/>
    </source>
</evidence>
<dbReference type="RefSeq" id="WP_072851313.1">
    <property type="nucleotide sequence ID" value="NZ_FQVI01000009.1"/>
</dbReference>
<dbReference type="InterPro" id="IPR036465">
    <property type="entry name" value="vWFA_dom_sf"/>
</dbReference>
<dbReference type="OrthoDB" id="9809307at2"/>
<dbReference type="Gene3D" id="3.40.50.410">
    <property type="entry name" value="von Willebrand factor, type A domain"/>
    <property type="match status" value="1"/>
</dbReference>
<proteinExistence type="predicted"/>
<sequence>MNALQEQEKRQLKEQELGKEILRNARNELYLGMRFLDVALSSLAFTPEEAVDGVGCDGRCLYFHPGILLERYKEGRVWVNRAYLHMILHCLFRHIWGRREREDRRWHLACDIAAEYAIDGFLQKSIRRRQDMLRKKVYQICQSRLKVVTAQGIYRMLEEMFPGEDGMIRLSHWEAEFYADDHSKWKQNQKDPRQQQMQQRWDDIRDRMQTEMETFSKEASEESKSLAEQVQAENRQRYDYKDFLRKFSVMREEIRVDMDTFDYIFYHYGISLYGNMPLIEPQETKEIKKIQDFVIVIDTSMSCKGELVKKFLEETYSVLSGTESFFQKAKIHIIQCDDRIQQDKVITNREELEEYMSHFQIIGQGGTDFRPAFAYVNTLVEQGAFEKLKGLIYFTDGYGTYPAAMPLYETAFVFLKEDYQDVDVPPWAIKLILEPEDLVDAGLEGD</sequence>
<dbReference type="PANTHER" id="PTHR38730">
    <property type="entry name" value="SLL7028 PROTEIN"/>
    <property type="match status" value="1"/>
</dbReference>
<evidence type="ECO:0000313" key="4">
    <source>
        <dbReference type="Proteomes" id="UP000184245"/>
    </source>
</evidence>
<dbReference type="PANTHER" id="PTHR38730:SF1">
    <property type="entry name" value="SLL7028 PROTEIN"/>
    <property type="match status" value="1"/>
</dbReference>
<dbReference type="STRING" id="1122155.SAMN02745158_02048"/>
<dbReference type="Proteomes" id="UP000184245">
    <property type="component" value="Unassembled WGS sequence"/>
</dbReference>
<accession>A0A1M4XN56</accession>
<dbReference type="InterPro" id="IPR018698">
    <property type="entry name" value="VWA-like_dom"/>
</dbReference>
<dbReference type="EMBL" id="FQVI01000009">
    <property type="protein sequence ID" value="SHE95027.1"/>
    <property type="molecule type" value="Genomic_DNA"/>
</dbReference>
<organism evidence="3 4">
    <name type="scientific">Lactonifactor longoviformis DSM 17459</name>
    <dbReference type="NCBI Taxonomy" id="1122155"/>
    <lineage>
        <taxon>Bacteria</taxon>
        <taxon>Bacillati</taxon>
        <taxon>Bacillota</taxon>
        <taxon>Clostridia</taxon>
        <taxon>Eubacteriales</taxon>
        <taxon>Clostridiaceae</taxon>
        <taxon>Lactonifactor</taxon>
    </lineage>
</organism>
<feature type="domain" description="VWA-like" evidence="1">
    <location>
        <begin position="294"/>
        <end position="431"/>
    </location>
</feature>
<dbReference type="InterPro" id="IPR025154">
    <property type="entry name" value="Put_metallopeptidase_dom"/>
</dbReference>
<evidence type="ECO:0000313" key="3">
    <source>
        <dbReference type="EMBL" id="SHE95027.1"/>
    </source>
</evidence>
<dbReference type="SUPFAM" id="SSF53300">
    <property type="entry name" value="vWA-like"/>
    <property type="match status" value="1"/>
</dbReference>
<reference evidence="3 4" key="1">
    <citation type="submission" date="2016-11" db="EMBL/GenBank/DDBJ databases">
        <authorList>
            <person name="Jaros S."/>
            <person name="Januszkiewicz K."/>
            <person name="Wedrychowicz H."/>
        </authorList>
    </citation>
    <scope>NUCLEOTIDE SEQUENCE [LARGE SCALE GENOMIC DNA]</scope>
    <source>
        <strain evidence="3 4">DSM 17459</strain>
    </source>
</reference>
<dbReference type="Pfam" id="PF09967">
    <property type="entry name" value="DUF2201"/>
    <property type="match status" value="1"/>
</dbReference>
<keyword evidence="4" id="KW-1185">Reference proteome</keyword>
<name>A0A1M4XN56_9CLOT</name>
<dbReference type="Pfam" id="PF13203">
    <property type="entry name" value="DUF2201_N"/>
    <property type="match status" value="1"/>
</dbReference>